<organism evidence="1 2">
    <name type="scientific">Novipirellula caenicola</name>
    <dbReference type="NCBI Taxonomy" id="1536901"/>
    <lineage>
        <taxon>Bacteria</taxon>
        <taxon>Pseudomonadati</taxon>
        <taxon>Planctomycetota</taxon>
        <taxon>Planctomycetia</taxon>
        <taxon>Pirellulales</taxon>
        <taxon>Pirellulaceae</taxon>
        <taxon>Novipirellula</taxon>
    </lineage>
</organism>
<comment type="caution">
    <text evidence="1">The sequence shown here is derived from an EMBL/GenBank/DDBJ whole genome shotgun (WGS) entry which is preliminary data.</text>
</comment>
<dbReference type="RefSeq" id="WP_345688360.1">
    <property type="nucleotide sequence ID" value="NZ_BAABRO010000023.1"/>
</dbReference>
<dbReference type="Proteomes" id="UP001416858">
    <property type="component" value="Unassembled WGS sequence"/>
</dbReference>
<dbReference type="EMBL" id="BAABRO010000023">
    <property type="protein sequence ID" value="GAA5510443.1"/>
    <property type="molecule type" value="Genomic_DNA"/>
</dbReference>
<accession>A0ABP9W3F1</accession>
<dbReference type="SUPFAM" id="SSF51197">
    <property type="entry name" value="Clavaminate synthase-like"/>
    <property type="match status" value="1"/>
</dbReference>
<sequence length="259" mass="29162">MIKVFENFKYDKQNVRINGYTPRDISDIRQQISNELVVVLKGVFAKEDLQRVRENTVSYIAENPPTNPMIEAGVTNFWRRDDNPAKSAVKRVKQFFASFYWNDDLAGESDMMKAMSVLRNEIAGLPATYTIAGMEPDGFMTYGNVTHYPSGGGKLNKHQDPPNKQFAVIIASMSKKGSDFEQGGFYVEMDGNKLDIDQHLDVGDVYLMNPNCVHGVDAIDPQKTLDWDSGSGRWILFPALIEVKTVLGQKVEGLRDLEQ</sequence>
<evidence type="ECO:0008006" key="3">
    <source>
        <dbReference type="Google" id="ProtNLM"/>
    </source>
</evidence>
<reference evidence="1 2" key="1">
    <citation type="submission" date="2024-02" db="EMBL/GenBank/DDBJ databases">
        <title>Rhodopirellula caenicola NBRC 110016.</title>
        <authorList>
            <person name="Ichikawa N."/>
            <person name="Katano-Makiyama Y."/>
            <person name="Hidaka K."/>
        </authorList>
    </citation>
    <scope>NUCLEOTIDE SEQUENCE [LARGE SCALE GENOMIC DNA]</scope>
    <source>
        <strain evidence="1 2">NBRC 110016</strain>
    </source>
</reference>
<evidence type="ECO:0000313" key="1">
    <source>
        <dbReference type="EMBL" id="GAA5510443.1"/>
    </source>
</evidence>
<proteinExistence type="predicted"/>
<keyword evidence="2" id="KW-1185">Reference proteome</keyword>
<protein>
    <recommendedName>
        <fullName evidence="3">Fe2OG dioxygenase domain-containing protein</fullName>
    </recommendedName>
</protein>
<gene>
    <name evidence="1" type="ORF">Rcae01_05951</name>
</gene>
<evidence type="ECO:0000313" key="2">
    <source>
        <dbReference type="Proteomes" id="UP001416858"/>
    </source>
</evidence>
<name>A0ABP9W3F1_9BACT</name>